<dbReference type="RefSeq" id="WP_144903509.1">
    <property type="nucleotide sequence ID" value="NZ_JACHOA010000004.1"/>
</dbReference>
<keyword evidence="1" id="KW-1133">Transmembrane helix</keyword>
<dbReference type="InterPro" id="IPR032809">
    <property type="entry name" value="Put_HupE_UreJ"/>
</dbReference>
<dbReference type="Pfam" id="PF13795">
    <property type="entry name" value="HupE_UreJ_2"/>
    <property type="match status" value="1"/>
</dbReference>
<proteinExistence type="predicted"/>
<feature type="transmembrane region" description="Helical" evidence="1">
    <location>
        <begin position="204"/>
        <end position="221"/>
    </location>
</feature>
<dbReference type="OrthoDB" id="9808870at2"/>
<feature type="signal peptide" evidence="2">
    <location>
        <begin position="1"/>
        <end position="23"/>
    </location>
</feature>
<dbReference type="EMBL" id="JACHOA010000004">
    <property type="protein sequence ID" value="MBB4613997.1"/>
    <property type="molecule type" value="Genomic_DNA"/>
</dbReference>
<organism evidence="3 4">
    <name type="scientific">Novosphingobium taihuense</name>
    <dbReference type="NCBI Taxonomy" id="260085"/>
    <lineage>
        <taxon>Bacteria</taxon>
        <taxon>Pseudomonadati</taxon>
        <taxon>Pseudomonadota</taxon>
        <taxon>Alphaproteobacteria</taxon>
        <taxon>Sphingomonadales</taxon>
        <taxon>Sphingomonadaceae</taxon>
        <taxon>Novosphingobium</taxon>
    </lineage>
</organism>
<dbReference type="AlphaFoldDB" id="A0A7W7EU79"/>
<comment type="caution">
    <text evidence="3">The sequence shown here is derived from an EMBL/GenBank/DDBJ whole genome shotgun (WGS) entry which is preliminary data.</text>
</comment>
<feature type="transmembrane region" description="Helical" evidence="1">
    <location>
        <begin position="33"/>
        <end position="50"/>
    </location>
</feature>
<protein>
    <recommendedName>
        <fullName evidence="5">HupE/UreJ protein</fullName>
    </recommendedName>
</protein>
<keyword evidence="1" id="KW-0812">Transmembrane</keyword>
<feature type="transmembrane region" description="Helical" evidence="1">
    <location>
        <begin position="62"/>
        <end position="85"/>
    </location>
</feature>
<evidence type="ECO:0000313" key="3">
    <source>
        <dbReference type="EMBL" id="MBB4613997.1"/>
    </source>
</evidence>
<feature type="transmembrane region" description="Helical" evidence="1">
    <location>
        <begin position="174"/>
        <end position="192"/>
    </location>
</feature>
<evidence type="ECO:0008006" key="5">
    <source>
        <dbReference type="Google" id="ProtNLM"/>
    </source>
</evidence>
<evidence type="ECO:0000256" key="2">
    <source>
        <dbReference type="SAM" id="SignalP"/>
    </source>
</evidence>
<feature type="transmembrane region" description="Helical" evidence="1">
    <location>
        <begin position="91"/>
        <end position="115"/>
    </location>
</feature>
<feature type="chain" id="PRO_5030769426" description="HupE/UreJ protein" evidence="2">
    <location>
        <begin position="24"/>
        <end position="227"/>
    </location>
</feature>
<keyword evidence="4" id="KW-1185">Reference proteome</keyword>
<gene>
    <name evidence="3" type="ORF">GGR37_002283</name>
</gene>
<sequence>MPVLPALALLALIIVLAPDSAFAHDVARSDRAFVQTVSGPAFFPFFYLGAKHMVTGYDHILFLLGVVLLLRAFRDVVLYVSMFTIGHSTTLLLGVLTGIGANAHIVDAIIGLSVVYKGVDNLGGFARLGLRPDQRLVILVFGLFHGLGLATKLIDLAMPANGLLTNLVAFNLGVETGQILVLLPLVALLGLWRSGASFTSAARLTSALLVACGLIIMFQQTSEYIAS</sequence>
<dbReference type="Proteomes" id="UP000538566">
    <property type="component" value="Unassembled WGS sequence"/>
</dbReference>
<accession>A0A7W7EU79</accession>
<keyword evidence="2" id="KW-0732">Signal</keyword>
<name>A0A7W7EU79_9SPHN</name>
<reference evidence="3 4" key="1">
    <citation type="submission" date="2020-08" db="EMBL/GenBank/DDBJ databases">
        <title>Genomic Encyclopedia of Type Strains, Phase IV (KMG-IV): sequencing the most valuable type-strain genomes for metagenomic binning, comparative biology and taxonomic classification.</title>
        <authorList>
            <person name="Goeker M."/>
        </authorList>
    </citation>
    <scope>NUCLEOTIDE SEQUENCE [LARGE SCALE GENOMIC DNA]</scope>
    <source>
        <strain evidence="3 4">DSM 17507</strain>
    </source>
</reference>
<evidence type="ECO:0000313" key="4">
    <source>
        <dbReference type="Proteomes" id="UP000538566"/>
    </source>
</evidence>
<evidence type="ECO:0000256" key="1">
    <source>
        <dbReference type="SAM" id="Phobius"/>
    </source>
</evidence>
<keyword evidence="1" id="KW-0472">Membrane</keyword>
<feature type="transmembrane region" description="Helical" evidence="1">
    <location>
        <begin position="136"/>
        <end position="154"/>
    </location>
</feature>